<keyword evidence="2" id="KW-0175">Coiled coil</keyword>
<dbReference type="Gene3D" id="1.10.287.470">
    <property type="entry name" value="Helix hairpin bin"/>
    <property type="match status" value="1"/>
</dbReference>
<evidence type="ECO:0000259" key="3">
    <source>
        <dbReference type="Pfam" id="PF25876"/>
    </source>
</evidence>
<name>A0ABN6DWH4_9BACT</name>
<reference evidence="5 6" key="1">
    <citation type="journal article" date="2016" name="C (Basel)">
        <title>Selective Growth of and Electricity Production by Marine Exoelectrogenic Bacteria in Self-Aggregated Hydrogel of Microbially Reduced Graphene Oxide.</title>
        <authorList>
            <person name="Yoshida N."/>
            <person name="Goto Y."/>
            <person name="Miyata Y."/>
        </authorList>
    </citation>
    <scope>NUCLEOTIDE SEQUENCE [LARGE SCALE GENOMIC DNA]</scope>
    <source>
        <strain evidence="5 6">NIT-T3</strain>
    </source>
</reference>
<protein>
    <submittedName>
        <fullName evidence="5">MexH family multidrug efflux RND transporter periplasmic adaptor subunit</fullName>
    </submittedName>
</protein>
<reference evidence="5 6" key="2">
    <citation type="journal article" date="2021" name="Int. J. Syst. Evol. Microbiol.">
        <title>Isolation and Polyphasic Characterization of Desulfuromonas versatilis sp. Nov., an Electrogenic Bacteria Capable of Versatile Metabolism Isolated from a Graphene Oxide-Reducing Enrichment Culture.</title>
        <authorList>
            <person name="Xie L."/>
            <person name="Yoshida N."/>
            <person name="Ishii S."/>
            <person name="Meng L."/>
        </authorList>
    </citation>
    <scope>NUCLEOTIDE SEQUENCE [LARGE SCALE GENOMIC DNA]</scope>
    <source>
        <strain evidence="5 6">NIT-T3</strain>
    </source>
</reference>
<evidence type="ECO:0000256" key="1">
    <source>
        <dbReference type="ARBA" id="ARBA00009477"/>
    </source>
</evidence>
<evidence type="ECO:0000313" key="6">
    <source>
        <dbReference type="Proteomes" id="UP001319827"/>
    </source>
</evidence>
<feature type="domain" description="Multidrug resistance protein MdtA-like alpha-helical hairpin" evidence="3">
    <location>
        <begin position="118"/>
        <end position="194"/>
    </location>
</feature>
<dbReference type="Gene3D" id="2.40.30.170">
    <property type="match status" value="1"/>
</dbReference>
<comment type="similarity">
    <text evidence="1">Belongs to the membrane fusion protein (MFP) (TC 8.A.1) family.</text>
</comment>
<gene>
    <name evidence="5" type="primary">czcB</name>
    <name evidence="5" type="ORF">DESUT3_15470</name>
</gene>
<dbReference type="Proteomes" id="UP001319827">
    <property type="component" value="Chromosome"/>
</dbReference>
<sequence>MNLTLKKTLLLLALAGAAGGVWLLLGPGAKRTVAPQSRGALQAAPVEVAPIEHGPLELRRTFSGALEAPGQFVIAPKVSGRVERLVVDLADPVSRGQVVAELDNDEYVQAVAQARAELAVAEANLVEARSSLEIAGRELERVTRLRERGVASEANLDTARANRLARQAQLEVAKAQVTRAEAALETARIRLGYTRISADWSGGDDQRVVAERFVDEGQTVSANAPLLRIVELDPITAVIFVTETDYGRLQPGQEIALTTDAYPANRFSGRIDRIAPVFREATRQARVELSVENPEHRLKPGMFVRATVVLEQVADAVIVPEQALTQRNDRTGVFVVSEDGGSVAWRVVQVGIREGGRVQVSGEGLAGRVVTLGQQLVDDGSAIVIPSGQEQKPAAAKKDDRS</sequence>
<dbReference type="InterPro" id="IPR058792">
    <property type="entry name" value="Beta-barrel_RND_2"/>
</dbReference>
<keyword evidence="6" id="KW-1185">Reference proteome</keyword>
<evidence type="ECO:0000259" key="4">
    <source>
        <dbReference type="Pfam" id="PF25954"/>
    </source>
</evidence>
<accession>A0ABN6DWH4</accession>
<dbReference type="Pfam" id="PF25954">
    <property type="entry name" value="Beta-barrel_RND_2"/>
    <property type="match status" value="1"/>
</dbReference>
<dbReference type="InterPro" id="IPR006143">
    <property type="entry name" value="RND_pump_MFP"/>
</dbReference>
<dbReference type="Gene3D" id="2.40.420.20">
    <property type="match status" value="1"/>
</dbReference>
<dbReference type="RefSeq" id="WP_221251941.1">
    <property type="nucleotide sequence ID" value="NZ_AP024355.1"/>
</dbReference>
<evidence type="ECO:0000313" key="5">
    <source>
        <dbReference type="EMBL" id="BCR04478.1"/>
    </source>
</evidence>
<organism evidence="5 6">
    <name type="scientific">Desulfuromonas versatilis</name>
    <dbReference type="NCBI Taxonomy" id="2802975"/>
    <lineage>
        <taxon>Bacteria</taxon>
        <taxon>Pseudomonadati</taxon>
        <taxon>Thermodesulfobacteriota</taxon>
        <taxon>Desulfuromonadia</taxon>
        <taxon>Desulfuromonadales</taxon>
        <taxon>Desulfuromonadaceae</taxon>
        <taxon>Desulfuromonas</taxon>
    </lineage>
</organism>
<dbReference type="NCBIfam" id="TIGR01730">
    <property type="entry name" value="RND_mfp"/>
    <property type="match status" value="1"/>
</dbReference>
<evidence type="ECO:0000256" key="2">
    <source>
        <dbReference type="SAM" id="Coils"/>
    </source>
</evidence>
<dbReference type="SUPFAM" id="SSF111369">
    <property type="entry name" value="HlyD-like secretion proteins"/>
    <property type="match status" value="1"/>
</dbReference>
<proteinExistence type="inferred from homology"/>
<dbReference type="PANTHER" id="PTHR30469">
    <property type="entry name" value="MULTIDRUG RESISTANCE PROTEIN MDTA"/>
    <property type="match status" value="1"/>
</dbReference>
<dbReference type="InterPro" id="IPR058624">
    <property type="entry name" value="MdtA-like_HH"/>
</dbReference>
<dbReference type="EMBL" id="AP024355">
    <property type="protein sequence ID" value="BCR04478.1"/>
    <property type="molecule type" value="Genomic_DNA"/>
</dbReference>
<dbReference type="Pfam" id="PF25876">
    <property type="entry name" value="HH_MFP_RND"/>
    <property type="match status" value="1"/>
</dbReference>
<feature type="coiled-coil region" evidence="2">
    <location>
        <begin position="104"/>
        <end position="131"/>
    </location>
</feature>
<feature type="domain" description="CusB-like beta-barrel" evidence="4">
    <location>
        <begin position="241"/>
        <end position="308"/>
    </location>
</feature>